<reference evidence="1 2" key="1">
    <citation type="submission" date="2024-07" db="EMBL/GenBank/DDBJ databases">
        <authorList>
            <person name="Pitt A."/>
            <person name="Hahn M.W."/>
        </authorList>
    </citation>
    <scope>NUCLEOTIDE SEQUENCE [LARGE SCALE GENOMIC DNA]</scope>
    <source>
        <strain evidence="1 2">1-SAACH-A3</strain>
    </source>
</reference>
<keyword evidence="2" id="KW-1185">Reference proteome</keyword>
<protein>
    <submittedName>
        <fullName evidence="1">Uncharacterized protein</fullName>
    </submittedName>
</protein>
<sequence length="57" mass="6536">MMKNKLNESRVNNLDHLNLTDNQKIWISPQLVSWLTDQIENAAGKFVDGGAKTYLDF</sequence>
<evidence type="ECO:0000313" key="2">
    <source>
        <dbReference type="Proteomes" id="UP001623558"/>
    </source>
</evidence>
<evidence type="ECO:0000313" key="1">
    <source>
        <dbReference type="EMBL" id="MFL0162566.1"/>
    </source>
</evidence>
<accession>A0ABW8RVD2</accession>
<proteinExistence type="predicted"/>
<organism evidence="1 2">
    <name type="scientific">Aquirufa salirivi</name>
    <dbReference type="NCBI Taxonomy" id="3104729"/>
    <lineage>
        <taxon>Bacteria</taxon>
        <taxon>Pseudomonadati</taxon>
        <taxon>Bacteroidota</taxon>
        <taxon>Cytophagia</taxon>
        <taxon>Cytophagales</taxon>
        <taxon>Flectobacillaceae</taxon>
        <taxon>Aquirufa</taxon>
    </lineage>
</organism>
<gene>
    <name evidence="1" type="ORF">U0R11_09215</name>
</gene>
<comment type="caution">
    <text evidence="1">The sequence shown here is derived from an EMBL/GenBank/DDBJ whole genome shotgun (WGS) entry which is preliminary data.</text>
</comment>
<name>A0ABW8RVD2_9BACT</name>
<dbReference type="Proteomes" id="UP001623558">
    <property type="component" value="Unassembled WGS sequence"/>
</dbReference>
<dbReference type="EMBL" id="JBEWZH010000006">
    <property type="protein sequence ID" value="MFL0162566.1"/>
    <property type="molecule type" value="Genomic_DNA"/>
</dbReference>